<protein>
    <submittedName>
        <fullName evidence="2">Uncharacterized protein</fullName>
    </submittedName>
</protein>
<keyword evidence="3" id="KW-1185">Reference proteome</keyword>
<evidence type="ECO:0000256" key="1">
    <source>
        <dbReference type="SAM" id="MobiDB-lite"/>
    </source>
</evidence>
<reference evidence="3" key="1">
    <citation type="journal article" date="2017" name="Genome Biol.">
        <title>Comparative genomics reveals high biological diversity and specific adaptations in the industrially and medically important fungal genus Aspergillus.</title>
        <authorList>
            <person name="de Vries R.P."/>
            <person name="Riley R."/>
            <person name="Wiebenga A."/>
            <person name="Aguilar-Osorio G."/>
            <person name="Amillis S."/>
            <person name="Uchima C.A."/>
            <person name="Anderluh G."/>
            <person name="Asadollahi M."/>
            <person name="Askin M."/>
            <person name="Barry K."/>
            <person name="Battaglia E."/>
            <person name="Bayram O."/>
            <person name="Benocci T."/>
            <person name="Braus-Stromeyer S.A."/>
            <person name="Caldana C."/>
            <person name="Canovas D."/>
            <person name="Cerqueira G.C."/>
            <person name="Chen F."/>
            <person name="Chen W."/>
            <person name="Choi C."/>
            <person name="Clum A."/>
            <person name="Dos Santos R.A."/>
            <person name="Damasio A.R."/>
            <person name="Diallinas G."/>
            <person name="Emri T."/>
            <person name="Fekete E."/>
            <person name="Flipphi M."/>
            <person name="Freyberg S."/>
            <person name="Gallo A."/>
            <person name="Gournas C."/>
            <person name="Habgood R."/>
            <person name="Hainaut M."/>
            <person name="Harispe M.L."/>
            <person name="Henrissat B."/>
            <person name="Hilden K.S."/>
            <person name="Hope R."/>
            <person name="Hossain A."/>
            <person name="Karabika E."/>
            <person name="Karaffa L."/>
            <person name="Karanyi Z."/>
            <person name="Krasevec N."/>
            <person name="Kuo A."/>
            <person name="Kusch H."/>
            <person name="LaButti K."/>
            <person name="Lagendijk E.L."/>
            <person name="Lapidus A."/>
            <person name="Levasseur A."/>
            <person name="Lindquist E."/>
            <person name="Lipzen A."/>
            <person name="Logrieco A.F."/>
            <person name="MacCabe A."/>
            <person name="Maekelae M.R."/>
            <person name="Malavazi I."/>
            <person name="Melin P."/>
            <person name="Meyer V."/>
            <person name="Mielnichuk N."/>
            <person name="Miskei M."/>
            <person name="Molnar A.P."/>
            <person name="Mule G."/>
            <person name="Ngan C.Y."/>
            <person name="Orejas M."/>
            <person name="Orosz E."/>
            <person name="Ouedraogo J.P."/>
            <person name="Overkamp K.M."/>
            <person name="Park H.-S."/>
            <person name="Perrone G."/>
            <person name="Piumi F."/>
            <person name="Punt P.J."/>
            <person name="Ram A.F."/>
            <person name="Ramon A."/>
            <person name="Rauscher S."/>
            <person name="Record E."/>
            <person name="Riano-Pachon D.M."/>
            <person name="Robert V."/>
            <person name="Roehrig J."/>
            <person name="Ruller R."/>
            <person name="Salamov A."/>
            <person name="Salih N.S."/>
            <person name="Samson R.A."/>
            <person name="Sandor E."/>
            <person name="Sanguinetti M."/>
            <person name="Schuetze T."/>
            <person name="Sepcic K."/>
            <person name="Shelest E."/>
            <person name="Sherlock G."/>
            <person name="Sophianopoulou V."/>
            <person name="Squina F.M."/>
            <person name="Sun H."/>
            <person name="Susca A."/>
            <person name="Todd R.B."/>
            <person name="Tsang A."/>
            <person name="Unkles S.E."/>
            <person name="van de Wiele N."/>
            <person name="van Rossen-Uffink D."/>
            <person name="Oliveira J.V."/>
            <person name="Vesth T.C."/>
            <person name="Visser J."/>
            <person name="Yu J.-H."/>
            <person name="Zhou M."/>
            <person name="Andersen M.R."/>
            <person name="Archer D.B."/>
            <person name="Baker S.E."/>
            <person name="Benoit I."/>
            <person name="Brakhage A.A."/>
            <person name="Braus G.H."/>
            <person name="Fischer R."/>
            <person name="Frisvad J.C."/>
            <person name="Goldman G.H."/>
            <person name="Houbraken J."/>
            <person name="Oakley B."/>
            <person name="Pocsi I."/>
            <person name="Scazzocchio C."/>
            <person name="Seiboth B."/>
            <person name="vanKuyk P.A."/>
            <person name="Wortman J."/>
            <person name="Dyer P.S."/>
            <person name="Grigoriev I.V."/>
        </authorList>
    </citation>
    <scope>NUCLEOTIDE SEQUENCE [LARGE SCALE GENOMIC DNA]</scope>
    <source>
        <strain evidence="3">CBS 516.65</strain>
    </source>
</reference>
<sequence length="126" mass="13981">MLCCLRAYFSRTDVIERSIQALCKQPTKTIDNTEEAYQLHKSNQKLSRSQNQNYMCESLETLAQMTSRGIPPPSPTTHPPSSPTGQQRSQSVPPELRSLTTEVILILECSAGPVLFSFLLGDVTVP</sequence>
<dbReference type="VEuPathDB" id="FungiDB:ASPGLDRAFT_856627"/>
<dbReference type="OrthoDB" id="2130629at2759"/>
<dbReference type="AlphaFoldDB" id="A0A1L9V9K0"/>
<dbReference type="EMBL" id="KV878910">
    <property type="protein sequence ID" value="OJJ80598.1"/>
    <property type="molecule type" value="Genomic_DNA"/>
</dbReference>
<gene>
    <name evidence="2" type="ORF">ASPGLDRAFT_856627</name>
</gene>
<evidence type="ECO:0000313" key="2">
    <source>
        <dbReference type="EMBL" id="OJJ80598.1"/>
    </source>
</evidence>
<proteinExistence type="predicted"/>
<feature type="compositionally biased region" description="Pro residues" evidence="1">
    <location>
        <begin position="70"/>
        <end position="82"/>
    </location>
</feature>
<dbReference type="RefSeq" id="XP_022397296.1">
    <property type="nucleotide sequence ID" value="XM_022550344.1"/>
</dbReference>
<dbReference type="GeneID" id="34466604"/>
<feature type="region of interest" description="Disordered" evidence="1">
    <location>
        <begin position="64"/>
        <end position="94"/>
    </location>
</feature>
<organism evidence="2 3">
    <name type="scientific">Aspergillus glaucus CBS 516.65</name>
    <dbReference type="NCBI Taxonomy" id="1160497"/>
    <lineage>
        <taxon>Eukaryota</taxon>
        <taxon>Fungi</taxon>
        <taxon>Dikarya</taxon>
        <taxon>Ascomycota</taxon>
        <taxon>Pezizomycotina</taxon>
        <taxon>Eurotiomycetes</taxon>
        <taxon>Eurotiomycetidae</taxon>
        <taxon>Eurotiales</taxon>
        <taxon>Aspergillaceae</taxon>
        <taxon>Aspergillus</taxon>
        <taxon>Aspergillus subgen. Aspergillus</taxon>
    </lineage>
</organism>
<name>A0A1L9V9K0_ASPGL</name>
<evidence type="ECO:0000313" key="3">
    <source>
        <dbReference type="Proteomes" id="UP000184300"/>
    </source>
</evidence>
<dbReference type="Proteomes" id="UP000184300">
    <property type="component" value="Unassembled WGS sequence"/>
</dbReference>
<accession>A0A1L9V9K0</accession>